<proteinExistence type="predicted"/>
<dbReference type="GO" id="GO:0016787">
    <property type="term" value="F:hydrolase activity"/>
    <property type="evidence" value="ECO:0007669"/>
    <property type="project" value="UniProtKB-KW"/>
</dbReference>
<dbReference type="InterPro" id="IPR029058">
    <property type="entry name" value="AB_hydrolase_fold"/>
</dbReference>
<dbReference type="RefSeq" id="WP_380841267.1">
    <property type="nucleotide sequence ID" value="NZ_JBHSFP010000010.1"/>
</dbReference>
<dbReference type="InterPro" id="IPR000073">
    <property type="entry name" value="AB_hydrolase_1"/>
</dbReference>
<dbReference type="Gene3D" id="3.40.50.1820">
    <property type="entry name" value="alpha/beta hydrolase"/>
    <property type="match status" value="1"/>
</dbReference>
<keyword evidence="3" id="KW-1185">Reference proteome</keyword>
<dbReference type="SUPFAM" id="SSF53474">
    <property type="entry name" value="alpha/beta-Hydrolases"/>
    <property type="match status" value="1"/>
</dbReference>
<dbReference type="EMBL" id="JBHSFP010000010">
    <property type="protein sequence ID" value="MFC4532449.1"/>
    <property type="molecule type" value="Genomic_DNA"/>
</dbReference>
<name>A0ABV9CH04_9ACTN</name>
<dbReference type="PANTHER" id="PTHR43689">
    <property type="entry name" value="HYDROLASE"/>
    <property type="match status" value="1"/>
</dbReference>
<organism evidence="2 3">
    <name type="scientific">Sphaerisporangium dianthi</name>
    <dbReference type="NCBI Taxonomy" id="1436120"/>
    <lineage>
        <taxon>Bacteria</taxon>
        <taxon>Bacillati</taxon>
        <taxon>Actinomycetota</taxon>
        <taxon>Actinomycetes</taxon>
        <taxon>Streptosporangiales</taxon>
        <taxon>Streptosporangiaceae</taxon>
        <taxon>Sphaerisporangium</taxon>
    </lineage>
</organism>
<dbReference type="PANTHER" id="PTHR43689:SF8">
    <property type="entry name" value="ALPHA_BETA-HYDROLASES SUPERFAMILY PROTEIN"/>
    <property type="match status" value="1"/>
</dbReference>
<reference evidence="3" key="1">
    <citation type="journal article" date="2019" name="Int. J. Syst. Evol. Microbiol.">
        <title>The Global Catalogue of Microorganisms (GCM) 10K type strain sequencing project: providing services to taxonomists for standard genome sequencing and annotation.</title>
        <authorList>
            <consortium name="The Broad Institute Genomics Platform"/>
            <consortium name="The Broad Institute Genome Sequencing Center for Infectious Disease"/>
            <person name="Wu L."/>
            <person name="Ma J."/>
        </authorList>
    </citation>
    <scope>NUCLEOTIDE SEQUENCE [LARGE SCALE GENOMIC DNA]</scope>
    <source>
        <strain evidence="3">CGMCC 4.7132</strain>
    </source>
</reference>
<feature type="domain" description="AB hydrolase-1" evidence="1">
    <location>
        <begin position="34"/>
        <end position="278"/>
    </location>
</feature>
<evidence type="ECO:0000313" key="2">
    <source>
        <dbReference type="EMBL" id="MFC4532449.1"/>
    </source>
</evidence>
<dbReference type="Proteomes" id="UP001596004">
    <property type="component" value="Unassembled WGS sequence"/>
</dbReference>
<dbReference type="PRINTS" id="PR00111">
    <property type="entry name" value="ABHYDROLASE"/>
</dbReference>
<comment type="caution">
    <text evidence="2">The sequence shown here is derived from an EMBL/GenBank/DDBJ whole genome shotgun (WGS) entry which is preliminary data.</text>
</comment>
<evidence type="ECO:0000313" key="3">
    <source>
        <dbReference type="Proteomes" id="UP001596004"/>
    </source>
</evidence>
<sequence>MDVPIPHWPGELLDLGDLAVHVRSTPDGPREKALFVHGLAGSATNWTDLMGELSGDVRGYALDLPGAGYSPEPPGGDYSIAAHAAAVTALVERLGGPVHLVGNSMGGAVSVRVAATRPDLVRTLTLISPALPDLLPRYGPARVAMSAAPRIGEWAMTRLRSLPPERRIRATMAMCYADSGRVHPDRLEDAVAELRRRDELAYAGPALVGSARALVGEYFRRGEENLWRLAAQVTAPTLVVHGRHDRLVHPRMAVRAGRTFPDVRLVLLPHAAHVAQMEYPALVGRHVRLLIQEGARSAMPDVAGAKYPQNPWNQEDTAIVG</sequence>
<keyword evidence="2" id="KW-0378">Hydrolase</keyword>
<evidence type="ECO:0000259" key="1">
    <source>
        <dbReference type="Pfam" id="PF00561"/>
    </source>
</evidence>
<accession>A0ABV9CH04</accession>
<protein>
    <submittedName>
        <fullName evidence="2">Alpha/beta fold hydrolase</fullName>
    </submittedName>
</protein>
<dbReference type="Pfam" id="PF00561">
    <property type="entry name" value="Abhydrolase_1"/>
    <property type="match status" value="1"/>
</dbReference>
<gene>
    <name evidence="2" type="ORF">ACFO60_16875</name>
</gene>